<dbReference type="EMBL" id="BSEO01000014">
    <property type="protein sequence ID" value="GLJ80989.1"/>
    <property type="molecule type" value="Genomic_DNA"/>
</dbReference>
<dbReference type="Gene3D" id="3.40.960.10">
    <property type="entry name" value="VSR Endonuclease"/>
    <property type="match status" value="1"/>
</dbReference>
<dbReference type="Proteomes" id="UP001142317">
    <property type="component" value="Unassembled WGS sequence"/>
</dbReference>
<reference evidence="1" key="1">
    <citation type="journal article" date="2014" name="Int. J. Syst. Evol. Microbiol.">
        <title>Complete genome sequence of Corynebacterium casei LMG S-19264T (=DSM 44701T), isolated from a smear-ripened cheese.</title>
        <authorList>
            <consortium name="US DOE Joint Genome Institute (JGI-PGF)"/>
            <person name="Walter F."/>
            <person name="Albersmeier A."/>
            <person name="Kalinowski J."/>
            <person name="Ruckert C."/>
        </authorList>
    </citation>
    <scope>NUCLEOTIDE SEQUENCE</scope>
    <source>
        <strain evidence="1">VKM Ac-1447</strain>
    </source>
</reference>
<sequence length="305" mass="32728">MPRTPAPLPDDLGEVFGVAQARAAGVTRGRLGARDLEAPFHGVRARLAPARDTGDGPLARDRAQRERVLRRAQAYARVAPEGAFFAGRTAAVLHGCPVVHPADSLEVGVVAPGRAPRARGIHGIKVADHLVTIGELHGVRVVSAASAWAMLGRTASVRELIIAGDALVAIPRGPGGGRMPHRRLCTPAQLRAALPHIREGAMSPPETELRLDLVTAGLPEPMLDVEIRDDGGRLLGITELVYPDARVAIEVEGDHHRTSKRQWDRDLEKYATYTAAGWLVVRVTVSQVRSHRAVTLVRRALAAAR</sequence>
<dbReference type="InterPro" id="IPR011335">
    <property type="entry name" value="Restrct_endonuc-II-like"/>
</dbReference>
<comment type="caution">
    <text evidence="1">The sequence shown here is derived from an EMBL/GenBank/DDBJ whole genome shotgun (WGS) entry which is preliminary data.</text>
</comment>
<keyword evidence="2" id="KW-1185">Reference proteome</keyword>
<gene>
    <name evidence="1" type="ORF">GCM10017586_26720</name>
</gene>
<dbReference type="AlphaFoldDB" id="A0A9W6HI26"/>
<organism evidence="1 2">
    <name type="scientific">Microbacterium imperiale</name>
    <dbReference type="NCBI Taxonomy" id="33884"/>
    <lineage>
        <taxon>Bacteria</taxon>
        <taxon>Bacillati</taxon>
        <taxon>Actinomycetota</taxon>
        <taxon>Actinomycetes</taxon>
        <taxon>Micrococcales</taxon>
        <taxon>Microbacteriaceae</taxon>
        <taxon>Microbacterium</taxon>
    </lineage>
</organism>
<evidence type="ECO:0000313" key="2">
    <source>
        <dbReference type="Proteomes" id="UP001142317"/>
    </source>
</evidence>
<dbReference type="SUPFAM" id="SSF52980">
    <property type="entry name" value="Restriction endonuclease-like"/>
    <property type="match status" value="1"/>
</dbReference>
<dbReference type="RefSeq" id="WP_210007153.1">
    <property type="nucleotide sequence ID" value="NZ_BSEO01000014.1"/>
</dbReference>
<proteinExistence type="predicted"/>
<name>A0A9W6HI26_9MICO</name>
<accession>A0A9W6HI26</accession>
<reference evidence="1" key="2">
    <citation type="submission" date="2023-01" db="EMBL/GenBank/DDBJ databases">
        <authorList>
            <person name="Sun Q."/>
            <person name="Evtushenko L."/>
        </authorList>
    </citation>
    <scope>NUCLEOTIDE SEQUENCE</scope>
    <source>
        <strain evidence="1">VKM Ac-1447</strain>
    </source>
</reference>
<protein>
    <recommendedName>
        <fullName evidence="3">DUF559 domain-containing protein</fullName>
    </recommendedName>
</protein>
<evidence type="ECO:0000313" key="1">
    <source>
        <dbReference type="EMBL" id="GLJ80989.1"/>
    </source>
</evidence>
<evidence type="ECO:0008006" key="3">
    <source>
        <dbReference type="Google" id="ProtNLM"/>
    </source>
</evidence>